<sequence>MNNVGIWERGSGVFDRVHGAMAGKEPPAALLRGSHPADFRGEKLDLLCIASTALGWAGGGAIDCQMLLLPGGLGPLARGLRCTCAVSYGTSPKDTLTFSSLEGNQICVALQRELVTLPGGVVEQQEWVLPFPAGSDPMDYLAAAGILLILGLPLGGEPL</sequence>
<dbReference type="AlphaFoldDB" id="A0A212KHH2"/>
<organism evidence="1">
    <name type="scientific">uncultured Eubacteriales bacterium</name>
    <dbReference type="NCBI Taxonomy" id="172733"/>
    <lineage>
        <taxon>Bacteria</taxon>
        <taxon>Bacillati</taxon>
        <taxon>Bacillota</taxon>
        <taxon>Clostridia</taxon>
        <taxon>Eubacteriales</taxon>
        <taxon>environmental samples</taxon>
    </lineage>
</organism>
<reference evidence="1" key="1">
    <citation type="submission" date="2016-04" db="EMBL/GenBank/DDBJ databases">
        <authorList>
            <person name="Evans L.H."/>
            <person name="Alamgir A."/>
            <person name="Owens N."/>
            <person name="Weber N.D."/>
            <person name="Virtaneva K."/>
            <person name="Barbian K."/>
            <person name="Babar A."/>
            <person name="Rosenke K."/>
        </authorList>
    </citation>
    <scope>NUCLEOTIDE SEQUENCE</scope>
    <source>
        <strain evidence="1">86</strain>
    </source>
</reference>
<gene>
    <name evidence="1" type="ORF">KL86CLO1_13146</name>
</gene>
<protein>
    <submittedName>
        <fullName evidence="1">Uncharacterized protein</fullName>
    </submittedName>
</protein>
<proteinExistence type="predicted"/>
<dbReference type="EMBL" id="FLUN01000001">
    <property type="protein sequence ID" value="SBW11068.1"/>
    <property type="molecule type" value="Genomic_DNA"/>
</dbReference>
<accession>A0A212KHH2</accession>
<name>A0A212KHH2_9FIRM</name>
<evidence type="ECO:0000313" key="1">
    <source>
        <dbReference type="EMBL" id="SBW11068.1"/>
    </source>
</evidence>